<keyword evidence="8" id="KW-1185">Reference proteome</keyword>
<feature type="transmembrane region" description="Helical" evidence="6">
    <location>
        <begin position="41"/>
        <end position="61"/>
    </location>
</feature>
<dbReference type="InterPro" id="IPR001123">
    <property type="entry name" value="LeuE-type"/>
</dbReference>
<evidence type="ECO:0000256" key="1">
    <source>
        <dbReference type="ARBA" id="ARBA00004651"/>
    </source>
</evidence>
<keyword evidence="2" id="KW-1003">Cell membrane</keyword>
<dbReference type="RefSeq" id="WP_133994851.1">
    <property type="nucleotide sequence ID" value="NZ_SODV01000001.1"/>
</dbReference>
<dbReference type="GO" id="GO:0005886">
    <property type="term" value="C:plasma membrane"/>
    <property type="evidence" value="ECO:0007669"/>
    <property type="project" value="UniProtKB-SubCell"/>
</dbReference>
<evidence type="ECO:0000256" key="2">
    <source>
        <dbReference type="ARBA" id="ARBA00022475"/>
    </source>
</evidence>
<evidence type="ECO:0000313" key="7">
    <source>
        <dbReference type="EMBL" id="TDX02230.1"/>
    </source>
</evidence>
<organism evidence="7 8">
    <name type="scientific">Dinghuibacter silviterrae</name>
    <dbReference type="NCBI Taxonomy" id="1539049"/>
    <lineage>
        <taxon>Bacteria</taxon>
        <taxon>Pseudomonadati</taxon>
        <taxon>Bacteroidota</taxon>
        <taxon>Chitinophagia</taxon>
        <taxon>Chitinophagales</taxon>
        <taxon>Chitinophagaceae</taxon>
        <taxon>Dinghuibacter</taxon>
    </lineage>
</organism>
<gene>
    <name evidence="7" type="ORF">EDB95_3284</name>
</gene>
<dbReference type="EMBL" id="SODV01000001">
    <property type="protein sequence ID" value="TDX02230.1"/>
    <property type="molecule type" value="Genomic_DNA"/>
</dbReference>
<protein>
    <submittedName>
        <fullName evidence="7">LysE type translocator</fullName>
    </submittedName>
</protein>
<dbReference type="AlphaFoldDB" id="A0A4R8DUZ6"/>
<proteinExistence type="predicted"/>
<evidence type="ECO:0000256" key="6">
    <source>
        <dbReference type="SAM" id="Phobius"/>
    </source>
</evidence>
<feature type="transmembrane region" description="Helical" evidence="6">
    <location>
        <begin position="114"/>
        <end position="134"/>
    </location>
</feature>
<name>A0A4R8DUZ6_9BACT</name>
<accession>A0A4R8DUZ6</accession>
<evidence type="ECO:0000256" key="4">
    <source>
        <dbReference type="ARBA" id="ARBA00022989"/>
    </source>
</evidence>
<dbReference type="Pfam" id="PF01810">
    <property type="entry name" value="LysE"/>
    <property type="match status" value="1"/>
</dbReference>
<sequence length="210" mass="23614">MMLNLLYVFGVGLLISFLGTLPLGTLNVAAMQIANKENIKAGIHFSLGVALVEIIYLRISLKGMGWVIEHHQLFYWLGWVTVAMLLALAFFTFRAATHPHKKKNILLDNSMGRFWLGATMSALNPVQIPFWFGWSTYLLTNRILLPRTIEFNFFTAGGGIGTLMGLAVFIWGGNYIIQKLDANQKKLDIFIGCIFLLTAFIQAYKVLTQH</sequence>
<feature type="transmembrane region" description="Helical" evidence="6">
    <location>
        <begin position="73"/>
        <end position="93"/>
    </location>
</feature>
<evidence type="ECO:0000313" key="8">
    <source>
        <dbReference type="Proteomes" id="UP000294498"/>
    </source>
</evidence>
<evidence type="ECO:0000256" key="3">
    <source>
        <dbReference type="ARBA" id="ARBA00022692"/>
    </source>
</evidence>
<dbReference type="Proteomes" id="UP000294498">
    <property type="component" value="Unassembled WGS sequence"/>
</dbReference>
<keyword evidence="5 6" id="KW-0472">Membrane</keyword>
<reference evidence="7 8" key="1">
    <citation type="submission" date="2019-03" db="EMBL/GenBank/DDBJ databases">
        <title>Genomic Encyclopedia of Type Strains, Phase IV (KMG-IV): sequencing the most valuable type-strain genomes for metagenomic binning, comparative biology and taxonomic classification.</title>
        <authorList>
            <person name="Goeker M."/>
        </authorList>
    </citation>
    <scope>NUCLEOTIDE SEQUENCE [LARGE SCALE GENOMIC DNA]</scope>
    <source>
        <strain evidence="7 8">DSM 100059</strain>
    </source>
</reference>
<dbReference type="GO" id="GO:0006865">
    <property type="term" value="P:amino acid transport"/>
    <property type="evidence" value="ECO:0007669"/>
    <property type="project" value="InterPro"/>
</dbReference>
<keyword evidence="3 6" id="KW-0812">Transmembrane</keyword>
<comment type="caution">
    <text evidence="7">The sequence shown here is derived from an EMBL/GenBank/DDBJ whole genome shotgun (WGS) entry which is preliminary data.</text>
</comment>
<comment type="subcellular location">
    <subcellularLocation>
        <location evidence="1">Cell membrane</location>
        <topology evidence="1">Multi-pass membrane protein</topology>
    </subcellularLocation>
</comment>
<feature type="transmembrane region" description="Helical" evidence="6">
    <location>
        <begin position="154"/>
        <end position="177"/>
    </location>
</feature>
<feature type="transmembrane region" description="Helical" evidence="6">
    <location>
        <begin position="189"/>
        <end position="207"/>
    </location>
</feature>
<keyword evidence="4 6" id="KW-1133">Transmembrane helix</keyword>
<evidence type="ECO:0000256" key="5">
    <source>
        <dbReference type="ARBA" id="ARBA00023136"/>
    </source>
</evidence>
<dbReference type="OrthoDB" id="9342487at2"/>
<feature type="transmembrane region" description="Helical" evidence="6">
    <location>
        <begin position="6"/>
        <end position="29"/>
    </location>
</feature>